<evidence type="ECO:0000313" key="1">
    <source>
        <dbReference type="EnsemblPlants" id="AVESA.00010b.r2.4AG0650620.1.CDS"/>
    </source>
</evidence>
<reference evidence="1" key="1">
    <citation type="submission" date="2021-05" db="EMBL/GenBank/DDBJ databases">
        <authorList>
            <person name="Scholz U."/>
            <person name="Mascher M."/>
            <person name="Fiebig A."/>
        </authorList>
    </citation>
    <scope>NUCLEOTIDE SEQUENCE [LARGE SCALE GENOMIC DNA]</scope>
</reference>
<dbReference type="Proteomes" id="UP001732700">
    <property type="component" value="Chromosome 4A"/>
</dbReference>
<keyword evidence="2" id="KW-1185">Reference proteome</keyword>
<proteinExistence type="predicted"/>
<dbReference type="EnsemblPlants" id="AVESA.00010b.r2.4AG0650620.1">
    <property type="protein sequence ID" value="AVESA.00010b.r2.4AG0650620.1.CDS"/>
    <property type="gene ID" value="AVESA.00010b.r2.4AG0650620"/>
</dbReference>
<accession>A0ACD5WPU5</accession>
<reference evidence="1" key="2">
    <citation type="submission" date="2025-09" db="UniProtKB">
        <authorList>
            <consortium name="EnsemblPlants"/>
        </authorList>
    </citation>
    <scope>IDENTIFICATION</scope>
</reference>
<name>A0ACD5WPU5_AVESA</name>
<evidence type="ECO:0000313" key="2">
    <source>
        <dbReference type="Proteomes" id="UP001732700"/>
    </source>
</evidence>
<protein>
    <submittedName>
        <fullName evidence="1">Uncharacterized protein</fullName>
    </submittedName>
</protein>
<sequence length="908" mass="99442">MGCTVSHDALAAAARRATGLAATTSSAASRREKAARDPAAVCRERAALIRAAANRRFAFSAAHAAYFRSLGAVGGALRRFAAAALLPSSAADPDSPVLTLPPSPAKPVARTASSSLPPSPSGSSSTVSPLSHSLSDHDDDEDTEDDDDEDLHALDHSRRFRHWSAPPHQPQPQPPWHQQHRHYMRNTATVPNVVYEDPYAGYAEAQTGYGYPYGPRGEVLADERRPPTPPPPEPEASAWDFLDPFLPYDHFLEEYATGGITRNLPTNSPNYAELRRMEGIPELEDEAELEPKAAAAPKSSTSAVGDQNVKGKRPVPTTNAASKGESSEAKVESQGSSGPKSGQPSEAKVQSQGSSGPKGGEPSEVKLQSQGSSGANGEAEKPVSMPSNASSKSKKGARSDTASLKGMGSGDIDGGSSTGKKKGVAFDDDDDESIINAYGEGGSNSKSLTVSSGSFSPLHNGDKDVMEAMEEIKATFEQAVGCGDEVSKLLEVGKVPHRTTPGVLRYFSSSLTVSSSYCLPKRQRNSRLPSSRASMSASSPNGRRDPDLNLSSTLEKLCAWEQKLYQEVKAEEKLRIMYDKNFKRLESLDNQGAEQSEIDSTRLSVRDLKSRISINIRTANAFSSKIEKIRDEELYPQLVDLIKGLRRMWKAVLECHKKQLSAIRDSRIHLLKARTISQSSAAAKATLELERELTKWYRCFNKWISTQRSYVEALNGWLRKWFPEVQEELDAPDGAPPFSPGKLGARPIFVITNDWFRAIELVPKNDTLKSIEYFSNLVHELRRSQVHEHRQRKRANLASKDYSRRREVLQRELGVDTGTDMIAFLEQAPPGHGDDLIYLRKMRKRQEDERARHHEVVKHVHLAAAATLPVGFVPLLEQMVSFFQGNLQVYGRIRTNGTHLGSSATHVG</sequence>
<organism evidence="1 2">
    <name type="scientific">Avena sativa</name>
    <name type="common">Oat</name>
    <dbReference type="NCBI Taxonomy" id="4498"/>
    <lineage>
        <taxon>Eukaryota</taxon>
        <taxon>Viridiplantae</taxon>
        <taxon>Streptophyta</taxon>
        <taxon>Embryophyta</taxon>
        <taxon>Tracheophyta</taxon>
        <taxon>Spermatophyta</taxon>
        <taxon>Magnoliopsida</taxon>
        <taxon>Liliopsida</taxon>
        <taxon>Poales</taxon>
        <taxon>Poaceae</taxon>
        <taxon>BOP clade</taxon>
        <taxon>Pooideae</taxon>
        <taxon>Poodae</taxon>
        <taxon>Poeae</taxon>
        <taxon>Poeae Chloroplast Group 1 (Aveneae type)</taxon>
        <taxon>Aveninae</taxon>
        <taxon>Avena</taxon>
    </lineage>
</organism>